<organism evidence="3">
    <name type="scientific">uncultured bacterium 5H7</name>
    <dbReference type="NCBI Taxonomy" id="1701327"/>
    <lineage>
        <taxon>Bacteria</taxon>
        <taxon>environmental samples</taxon>
    </lineage>
</organism>
<feature type="transmembrane region" description="Helical" evidence="2">
    <location>
        <begin position="255"/>
        <end position="281"/>
    </location>
</feature>
<sequence>MATAPIVIPVNDPKNPVPFPLPREAGLENVAAHVPKDLIRTTNMLFNPEFLADPYAYFAKMHETLPPIFYDVGPFGNAWQLTKHEDAFFALRHGEYFSSASATPFPRDPNDYFYFLPIEIDPPMHRKYRAIVDPLVNPQAVLKWEERIRKLSNDLIDEVLAKGECEFTEDFARPLPVCVFLDLMGLPQNMRDQFVTWVVQLLKTFDPAQMVGTMKVIGEYLEQAIAEKRANPDEGMISRIVHAAPDGEPLSDKEVFGFVFFVFIAGIDTVYATLNNIWYWLARNPDRRAEMIGDPDNINAQVEELLRVFSVTFSGRILKQDLELRGVQMKAGDRITSILPACNYDPDVFPEPRKIDFHRPRKPILAFAGGVHSCMGAHLARLEIKIGLQEWLKRIPDFQVKPGAEIKYPPSAVVGPEPLPLVW</sequence>
<keyword evidence="2" id="KW-0472">Membrane</keyword>
<dbReference type="Pfam" id="PF00067">
    <property type="entry name" value="p450"/>
    <property type="match status" value="1"/>
</dbReference>
<dbReference type="PRINTS" id="PR00385">
    <property type="entry name" value="P450"/>
</dbReference>
<dbReference type="InterPro" id="IPR036396">
    <property type="entry name" value="Cyt_P450_sf"/>
</dbReference>
<evidence type="ECO:0000313" key="3">
    <source>
        <dbReference type="EMBL" id="ALG05310.1"/>
    </source>
</evidence>
<keyword evidence="3" id="KW-0503">Monooxygenase</keyword>
<gene>
    <name evidence="3" type="primary">cypX</name>
    <name evidence="3" type="ORF">5H7_006</name>
</gene>
<dbReference type="Gene3D" id="1.10.630.10">
    <property type="entry name" value="Cytochrome P450"/>
    <property type="match status" value="1"/>
</dbReference>
<name>A0A0N9HQV4_9BACT</name>
<dbReference type="GO" id="GO:0020037">
    <property type="term" value="F:heme binding"/>
    <property type="evidence" value="ECO:0007669"/>
    <property type="project" value="InterPro"/>
</dbReference>
<dbReference type="GO" id="GO:0004497">
    <property type="term" value="F:monooxygenase activity"/>
    <property type="evidence" value="ECO:0007669"/>
    <property type="project" value="UniProtKB-KW"/>
</dbReference>
<accession>A0A0N9HQV4</accession>
<dbReference type="InterPro" id="IPR002397">
    <property type="entry name" value="Cyt_P450_B"/>
</dbReference>
<evidence type="ECO:0000256" key="1">
    <source>
        <dbReference type="ARBA" id="ARBA00010617"/>
    </source>
</evidence>
<keyword evidence="2" id="KW-0812">Transmembrane</keyword>
<protein>
    <submittedName>
        <fullName evidence="3">Camphor 5-monooxygenase</fullName>
    </submittedName>
</protein>
<dbReference type="AlphaFoldDB" id="A0A0N9HQV4"/>
<proteinExistence type="inferred from homology"/>
<dbReference type="GO" id="GO:0016705">
    <property type="term" value="F:oxidoreductase activity, acting on paired donors, with incorporation or reduction of molecular oxygen"/>
    <property type="evidence" value="ECO:0007669"/>
    <property type="project" value="InterPro"/>
</dbReference>
<keyword evidence="2" id="KW-1133">Transmembrane helix</keyword>
<dbReference type="EMBL" id="KT342858">
    <property type="protein sequence ID" value="ALG05310.1"/>
    <property type="molecule type" value="Genomic_DNA"/>
</dbReference>
<evidence type="ECO:0000256" key="2">
    <source>
        <dbReference type="SAM" id="Phobius"/>
    </source>
</evidence>
<comment type="similarity">
    <text evidence="1">Belongs to the cytochrome P450 family.</text>
</comment>
<dbReference type="SUPFAM" id="SSF48264">
    <property type="entry name" value="Cytochrome P450"/>
    <property type="match status" value="1"/>
</dbReference>
<dbReference type="GO" id="GO:0005506">
    <property type="term" value="F:iron ion binding"/>
    <property type="evidence" value="ECO:0007669"/>
    <property type="project" value="InterPro"/>
</dbReference>
<keyword evidence="3" id="KW-0560">Oxidoreductase</keyword>
<reference evidence="3" key="1">
    <citation type="submission" date="2016-04" db="EMBL/GenBank/DDBJ databases">
        <title>Exploring the genomic information of specific uncultured soil bacteria through a new metagenomic library-based strategy.</title>
        <authorList>
            <person name="Liu Y."/>
            <person name="Zhang R."/>
        </authorList>
    </citation>
    <scope>NUCLEOTIDE SEQUENCE</scope>
</reference>
<dbReference type="PANTHER" id="PTHR46696">
    <property type="entry name" value="P450, PUTATIVE (EUROFUNG)-RELATED"/>
    <property type="match status" value="1"/>
</dbReference>
<dbReference type="PANTHER" id="PTHR46696:SF6">
    <property type="entry name" value="P450, PUTATIVE (EUROFUNG)-RELATED"/>
    <property type="match status" value="1"/>
</dbReference>
<dbReference type="InterPro" id="IPR001128">
    <property type="entry name" value="Cyt_P450"/>
</dbReference>
<dbReference type="PRINTS" id="PR00359">
    <property type="entry name" value="BP450"/>
</dbReference>